<dbReference type="Pfam" id="PF00534">
    <property type="entry name" value="Glycos_transf_1"/>
    <property type="match status" value="1"/>
</dbReference>
<dbReference type="SUPFAM" id="SSF53756">
    <property type="entry name" value="UDP-Glycosyltransferase/glycogen phosphorylase"/>
    <property type="match status" value="1"/>
</dbReference>
<dbReference type="PANTHER" id="PTHR43685">
    <property type="entry name" value="GLYCOSYLTRANSFERASE"/>
    <property type="match status" value="1"/>
</dbReference>
<dbReference type="PANTHER" id="PTHR43685:SF2">
    <property type="entry name" value="GLYCOSYLTRANSFERASE 2-LIKE DOMAIN-CONTAINING PROTEIN"/>
    <property type="match status" value="1"/>
</dbReference>
<dbReference type="InterPro" id="IPR029044">
    <property type="entry name" value="Nucleotide-diphossugar_trans"/>
</dbReference>
<reference evidence="3 4" key="1">
    <citation type="submission" date="2018-11" db="EMBL/GenBank/DDBJ databases">
        <title>Draft genome sequence of Buttiauxella warmboldiae CCUG 35512.</title>
        <authorList>
            <person name="Salva-Serra F."/>
            <person name="Marathe N."/>
            <person name="Moore E."/>
            <person name="Svensson L."/>
            <person name="Engstrom-Jakobsson H."/>
        </authorList>
    </citation>
    <scope>NUCLEOTIDE SEQUENCE [LARGE SCALE GENOMIC DNA]</scope>
    <source>
        <strain evidence="3 4">CCUG 35512</strain>
    </source>
</reference>
<dbReference type="InterPro" id="IPR001173">
    <property type="entry name" value="Glyco_trans_2-like"/>
</dbReference>
<gene>
    <name evidence="3" type="ORF">EHN07_05840</name>
</gene>
<evidence type="ECO:0000313" key="4">
    <source>
        <dbReference type="Proteomes" id="UP000268615"/>
    </source>
</evidence>
<feature type="domain" description="Glycosyl transferase family 1" evidence="1">
    <location>
        <begin position="213"/>
        <end position="340"/>
    </location>
</feature>
<dbReference type="Proteomes" id="UP000268615">
    <property type="component" value="Unassembled WGS sequence"/>
</dbReference>
<dbReference type="Gene3D" id="3.90.550.10">
    <property type="entry name" value="Spore Coat Polysaccharide Biosynthesis Protein SpsA, Chain A"/>
    <property type="match status" value="1"/>
</dbReference>
<dbReference type="OrthoDB" id="9802649at2"/>
<evidence type="ECO:0000313" key="3">
    <source>
        <dbReference type="EMBL" id="RPH29457.1"/>
    </source>
</evidence>
<accession>A0A3N5DPC7</accession>
<name>A0A3N5DPC7_9ENTR</name>
<feature type="domain" description="Glycosyltransferase 2-like" evidence="2">
    <location>
        <begin position="394"/>
        <end position="519"/>
    </location>
</feature>
<dbReference type="CDD" id="cd03801">
    <property type="entry name" value="GT4_PimA-like"/>
    <property type="match status" value="1"/>
</dbReference>
<dbReference type="GO" id="GO:0016757">
    <property type="term" value="F:glycosyltransferase activity"/>
    <property type="evidence" value="ECO:0007669"/>
    <property type="project" value="InterPro"/>
</dbReference>
<dbReference type="RefSeq" id="WP_124023245.1">
    <property type="nucleotide sequence ID" value="NZ_RPOH01000019.1"/>
</dbReference>
<dbReference type="InterPro" id="IPR001296">
    <property type="entry name" value="Glyco_trans_1"/>
</dbReference>
<comment type="caution">
    <text evidence="3">The sequence shown here is derived from an EMBL/GenBank/DDBJ whole genome shotgun (WGS) entry which is preliminary data.</text>
</comment>
<dbReference type="AlphaFoldDB" id="A0A3N5DPC7"/>
<evidence type="ECO:0000259" key="2">
    <source>
        <dbReference type="Pfam" id="PF00535"/>
    </source>
</evidence>
<organism evidence="3 4">
    <name type="scientific">Buttiauxella warmboldiae</name>
    <dbReference type="NCBI Taxonomy" id="82993"/>
    <lineage>
        <taxon>Bacteria</taxon>
        <taxon>Pseudomonadati</taxon>
        <taxon>Pseudomonadota</taxon>
        <taxon>Gammaproteobacteria</taxon>
        <taxon>Enterobacterales</taxon>
        <taxon>Enterobacteriaceae</taxon>
        <taxon>Buttiauxella</taxon>
    </lineage>
</organism>
<sequence>MSLQSVIAADMPIESLLALVDESVKIRAPLRLEGANLDKFSIVSWHLNQKGYACIGQTDQPSTYHFVALGEGKQRIVVNATNDNFHFMQPVMRLMREQGHSVSELSSANLTQQALLNALRHCDVAWFEWGDSAIIAASQLPKYCRIVCRIHRYELYGDAIAQINWENVDEVILVSQAMKKRFISLLGSKLPQYLKVTVLANLTGHQPVTHISKRRNPYYIACVARFAPQKNLVMLLPILQTLAKKDPRYKLFIAGRIEDQCLYDSFCQLIDIYGLKHNIVICGNLAASEMAAWYSDKSFLLSVSYNESQGMGIFEAMLAGLKPVAFHAPGGLSEYLPANYLFTSIDEAVTHISEGNQAPKNYAQEAQTLLRQQELPDEYLKIWQPVTTLSPLFSIVIPCYNRERYVLSAVSSALNQRDHNFEVVVVDDGSSDASLDLLAKINDPRLRIVAKPHTNAPDTRNRCIAEAKGEYLVWLDSDDILHENALSHYRTLLQRWSRVDVISCAMESLVGEKKYYSLYNYAPANWLSQLPNGNFITNPGSCVLRSLYGDVGGYDTTYLRAHDYEFWSRVVGRASVAFTAHCNISYRLHDGNLTGMGKSTDTTYEYRIFENILKRYRLEALFPGKAWKEIDSFIQERRKMLYAETGVDNVTIILDAINTPLDTLLDHIQLLGIQEDKKFNILVVTDKELPLTSLPVLFMQSFDSQRIKHYLGEKLPNLYHRVFALQPNIHNSPTLISELKHTILHGVQIAESFRHIPF</sequence>
<keyword evidence="4" id="KW-1185">Reference proteome</keyword>
<dbReference type="Gene3D" id="3.40.50.2000">
    <property type="entry name" value="Glycogen Phosphorylase B"/>
    <property type="match status" value="2"/>
</dbReference>
<dbReference type="EMBL" id="RPOH01000019">
    <property type="protein sequence ID" value="RPH29457.1"/>
    <property type="molecule type" value="Genomic_DNA"/>
</dbReference>
<dbReference type="Pfam" id="PF00535">
    <property type="entry name" value="Glycos_transf_2"/>
    <property type="match status" value="1"/>
</dbReference>
<dbReference type="InterPro" id="IPR050834">
    <property type="entry name" value="Glycosyltransf_2"/>
</dbReference>
<keyword evidence="3" id="KW-0808">Transferase</keyword>
<dbReference type="SUPFAM" id="SSF53448">
    <property type="entry name" value="Nucleotide-diphospho-sugar transferases"/>
    <property type="match status" value="1"/>
</dbReference>
<evidence type="ECO:0000259" key="1">
    <source>
        <dbReference type="Pfam" id="PF00534"/>
    </source>
</evidence>
<proteinExistence type="predicted"/>
<protein>
    <submittedName>
        <fullName evidence="3">Glycosyltransferase</fullName>
    </submittedName>
</protein>